<evidence type="ECO:0000313" key="3">
    <source>
        <dbReference type="Proteomes" id="UP000249524"/>
    </source>
</evidence>
<proteinExistence type="predicted"/>
<dbReference type="InterPro" id="IPR046027">
    <property type="entry name" value="DUF5985"/>
</dbReference>
<keyword evidence="1" id="KW-1133">Transmembrane helix</keyword>
<comment type="caution">
    <text evidence="2">The sequence shown here is derived from an EMBL/GenBank/DDBJ whole genome shotgun (WGS) entry which is preliminary data.</text>
</comment>
<feature type="transmembrane region" description="Helical" evidence="1">
    <location>
        <begin position="6"/>
        <end position="24"/>
    </location>
</feature>
<protein>
    <submittedName>
        <fullName evidence="2">Uncharacterized protein</fullName>
    </submittedName>
</protein>
<evidence type="ECO:0000313" key="2">
    <source>
        <dbReference type="EMBL" id="RAK64485.1"/>
    </source>
</evidence>
<keyword evidence="1" id="KW-0812">Transmembrane</keyword>
<dbReference type="Pfam" id="PF19447">
    <property type="entry name" value="DUF5985"/>
    <property type="match status" value="1"/>
</dbReference>
<keyword evidence="1" id="KW-0472">Membrane</keyword>
<feature type="transmembrane region" description="Helical" evidence="1">
    <location>
        <begin position="31"/>
        <end position="48"/>
    </location>
</feature>
<dbReference type="AlphaFoldDB" id="A0A328BCT7"/>
<organism evidence="2 3">
    <name type="scientific">Phenylobacterium kunshanense</name>
    <dbReference type="NCBI Taxonomy" id="1445034"/>
    <lineage>
        <taxon>Bacteria</taxon>
        <taxon>Pseudomonadati</taxon>
        <taxon>Pseudomonadota</taxon>
        <taxon>Alphaproteobacteria</taxon>
        <taxon>Caulobacterales</taxon>
        <taxon>Caulobacteraceae</taxon>
        <taxon>Phenylobacterium</taxon>
    </lineage>
</organism>
<gene>
    <name evidence="2" type="ORF">DJ019_14660</name>
</gene>
<reference evidence="2 3" key="1">
    <citation type="submission" date="2018-05" db="EMBL/GenBank/DDBJ databases">
        <authorList>
            <person name="Lanie J.A."/>
            <person name="Ng W.-L."/>
            <person name="Kazmierczak K.M."/>
            <person name="Andrzejewski T.M."/>
            <person name="Davidsen T.M."/>
            <person name="Wayne K.J."/>
            <person name="Tettelin H."/>
            <person name="Glass J.I."/>
            <person name="Rusch D."/>
            <person name="Podicherti R."/>
            <person name="Tsui H.-C.T."/>
            <person name="Winkler M.E."/>
        </authorList>
    </citation>
    <scope>NUCLEOTIDE SEQUENCE [LARGE SCALE GENOMIC DNA]</scope>
    <source>
        <strain evidence="2 3">BUT-10</strain>
    </source>
</reference>
<keyword evidence="3" id="KW-1185">Reference proteome</keyword>
<dbReference type="OrthoDB" id="7433565at2"/>
<accession>A0A328BCT7</accession>
<sequence>MAAFSAGALCLGFLAVGLFFLKFWRRTGDGLFAAFAVAFALLAANQAAPVMLDIPDEHQGYIYLLRLAAFVLIIAAVLRKNLVRR</sequence>
<dbReference type="EMBL" id="QFYS01000006">
    <property type="protein sequence ID" value="RAK64485.1"/>
    <property type="molecule type" value="Genomic_DNA"/>
</dbReference>
<dbReference type="Proteomes" id="UP000249524">
    <property type="component" value="Unassembled WGS sequence"/>
</dbReference>
<name>A0A328BCT7_9CAUL</name>
<evidence type="ECO:0000256" key="1">
    <source>
        <dbReference type="SAM" id="Phobius"/>
    </source>
</evidence>
<feature type="transmembrane region" description="Helical" evidence="1">
    <location>
        <begin position="60"/>
        <end position="78"/>
    </location>
</feature>